<keyword evidence="2" id="KW-1185">Reference proteome</keyword>
<dbReference type="EMBL" id="LZFO01000006">
    <property type="protein sequence ID" value="OFI07024.1"/>
    <property type="molecule type" value="Genomic_DNA"/>
</dbReference>
<name>A0A1E8F1H5_9CLOT</name>
<dbReference type="InterPro" id="IPR024997">
    <property type="entry name" value="DUF3892"/>
</dbReference>
<dbReference type="RefSeq" id="WP_070109572.1">
    <property type="nucleotide sequence ID" value="NZ_LZFO01000006.1"/>
</dbReference>
<proteinExistence type="predicted"/>
<reference evidence="1 2" key="1">
    <citation type="submission" date="2016-06" db="EMBL/GenBank/DDBJ databases">
        <title>Genome sequence of Clostridium acetireducens DSM 10703.</title>
        <authorList>
            <person name="Poehlein A."/>
            <person name="Fluechter S."/>
            <person name="Duerre P."/>
            <person name="Daniel R."/>
        </authorList>
    </citation>
    <scope>NUCLEOTIDE SEQUENCE [LARGE SCALE GENOMIC DNA]</scope>
    <source>
        <strain evidence="1 2">DSM 10703</strain>
    </source>
</reference>
<accession>A0A1E8F1H5</accession>
<sequence>MFSTEIGHIITGLVKDSNGEITAYQLDNNEIIMKEEAVMLAKQGAIKGVNTEVSKLKEEFLKSIPDGNKYNNLEDLPVINEDQLS</sequence>
<gene>
    <name evidence="1" type="ORF">CLOACE_06100</name>
</gene>
<dbReference type="STRING" id="1121290.CLAOCE_06100"/>
<protein>
    <submittedName>
        <fullName evidence="1">Uncharacterized protein</fullName>
    </submittedName>
</protein>
<organism evidence="1 2">
    <name type="scientific">Clostridium acetireducens DSM 10703</name>
    <dbReference type="NCBI Taxonomy" id="1121290"/>
    <lineage>
        <taxon>Bacteria</taxon>
        <taxon>Bacillati</taxon>
        <taxon>Bacillota</taxon>
        <taxon>Clostridia</taxon>
        <taxon>Eubacteriales</taxon>
        <taxon>Clostridiaceae</taxon>
        <taxon>Clostridium</taxon>
    </lineage>
</organism>
<evidence type="ECO:0000313" key="2">
    <source>
        <dbReference type="Proteomes" id="UP000175744"/>
    </source>
</evidence>
<evidence type="ECO:0000313" key="1">
    <source>
        <dbReference type="EMBL" id="OFI07024.1"/>
    </source>
</evidence>
<comment type="caution">
    <text evidence="1">The sequence shown here is derived from an EMBL/GenBank/DDBJ whole genome shotgun (WGS) entry which is preliminary data.</text>
</comment>
<dbReference type="OrthoDB" id="1954671at2"/>
<dbReference type="AlphaFoldDB" id="A0A1E8F1H5"/>
<dbReference type="Proteomes" id="UP000175744">
    <property type="component" value="Unassembled WGS sequence"/>
</dbReference>
<dbReference type="Pfam" id="PF13031">
    <property type="entry name" value="DUF3892"/>
    <property type="match status" value="1"/>
</dbReference>